<dbReference type="InterPro" id="IPR045501">
    <property type="entry name" value="DUF6490"/>
</dbReference>
<feature type="transmembrane region" description="Helical" evidence="1">
    <location>
        <begin position="92"/>
        <end position="110"/>
    </location>
</feature>
<feature type="transmembrane region" description="Helical" evidence="1">
    <location>
        <begin position="116"/>
        <end position="139"/>
    </location>
</feature>
<dbReference type="AlphaFoldDB" id="A0A835DPQ9"/>
<accession>A0A835DPQ9</accession>
<dbReference type="OrthoDB" id="1934038at2759"/>
<proteinExistence type="predicted"/>
<evidence type="ECO:0000313" key="2">
    <source>
        <dbReference type="EMBL" id="KAF8408049.1"/>
    </source>
</evidence>
<dbReference type="PANTHER" id="PTHR46610:SF20">
    <property type="entry name" value="OS05G0181300 PROTEIN"/>
    <property type="match status" value="1"/>
</dbReference>
<keyword evidence="3" id="KW-1185">Reference proteome</keyword>
<name>A0A835DPQ9_TETSI</name>
<dbReference type="PANTHER" id="PTHR46610">
    <property type="entry name" value="OS05G0181300 PROTEIN"/>
    <property type="match status" value="1"/>
</dbReference>
<protein>
    <submittedName>
        <fullName evidence="2">Uncharacterized protein</fullName>
    </submittedName>
</protein>
<organism evidence="2 3">
    <name type="scientific">Tetracentron sinense</name>
    <name type="common">Spur-leaf</name>
    <dbReference type="NCBI Taxonomy" id="13715"/>
    <lineage>
        <taxon>Eukaryota</taxon>
        <taxon>Viridiplantae</taxon>
        <taxon>Streptophyta</taxon>
        <taxon>Embryophyta</taxon>
        <taxon>Tracheophyta</taxon>
        <taxon>Spermatophyta</taxon>
        <taxon>Magnoliopsida</taxon>
        <taxon>Trochodendrales</taxon>
        <taxon>Trochodendraceae</taxon>
        <taxon>Tetracentron</taxon>
    </lineage>
</organism>
<gene>
    <name evidence="2" type="ORF">HHK36_007190</name>
</gene>
<feature type="transmembrane region" description="Helical" evidence="1">
    <location>
        <begin position="54"/>
        <end position="71"/>
    </location>
</feature>
<reference evidence="2 3" key="1">
    <citation type="submission" date="2020-04" db="EMBL/GenBank/DDBJ databases">
        <title>Plant Genome Project.</title>
        <authorList>
            <person name="Zhang R.-G."/>
        </authorList>
    </citation>
    <scope>NUCLEOTIDE SEQUENCE [LARGE SCALE GENOMIC DNA]</scope>
    <source>
        <strain evidence="2">YNK0</strain>
        <tissue evidence="2">Leaf</tissue>
    </source>
</reference>
<keyword evidence="1" id="KW-1133">Transmembrane helix</keyword>
<feature type="transmembrane region" description="Helical" evidence="1">
    <location>
        <begin position="26"/>
        <end position="48"/>
    </location>
</feature>
<comment type="caution">
    <text evidence="2">The sequence shown here is derived from an EMBL/GenBank/DDBJ whole genome shotgun (WGS) entry which is preliminary data.</text>
</comment>
<keyword evidence="1" id="KW-0472">Membrane</keyword>
<dbReference type="EMBL" id="JABCRI010000004">
    <property type="protein sequence ID" value="KAF8408049.1"/>
    <property type="molecule type" value="Genomic_DNA"/>
</dbReference>
<evidence type="ECO:0000313" key="3">
    <source>
        <dbReference type="Proteomes" id="UP000655225"/>
    </source>
</evidence>
<keyword evidence="1" id="KW-0812">Transmembrane</keyword>
<dbReference type="Proteomes" id="UP000655225">
    <property type="component" value="Unassembled WGS sequence"/>
</dbReference>
<evidence type="ECO:0000256" key="1">
    <source>
        <dbReference type="SAM" id="Phobius"/>
    </source>
</evidence>
<sequence length="233" mass="25854">MKVMESRGVPRQQACTSRLASEGSNLLPTIGICYLTFNTVVAIFRAYAHDDIPMIAFVLFLYGGFISLYSCMMALDQLPRNEESRRKDLLKIIIWILFTSLNFGIAIRFAMLLYPIASVIIFAMATVSSVSAFYFFFIYRAENASAGNFCSDKKIKSTQVFSPSPERVGDNKISALESSISPLEKSGNCFGFEEFVCDLVTIREGREGAGSEGEGKEIEELVGEVDVFKETGE</sequence>
<dbReference type="Pfam" id="PF20100">
    <property type="entry name" value="DUF6490"/>
    <property type="match status" value="1"/>
</dbReference>